<organism evidence="7 8">
    <name type="scientific">Synaphobranchus kaupii</name>
    <name type="common">Kaup's arrowtooth eel</name>
    <dbReference type="NCBI Taxonomy" id="118154"/>
    <lineage>
        <taxon>Eukaryota</taxon>
        <taxon>Metazoa</taxon>
        <taxon>Chordata</taxon>
        <taxon>Craniata</taxon>
        <taxon>Vertebrata</taxon>
        <taxon>Euteleostomi</taxon>
        <taxon>Actinopterygii</taxon>
        <taxon>Neopterygii</taxon>
        <taxon>Teleostei</taxon>
        <taxon>Anguilliformes</taxon>
        <taxon>Synaphobranchidae</taxon>
        <taxon>Synaphobranchus</taxon>
    </lineage>
</organism>
<gene>
    <name evidence="7" type="ORF">SKAU_G00315340</name>
</gene>
<dbReference type="Proteomes" id="UP001152622">
    <property type="component" value="Chromosome 13"/>
</dbReference>
<dbReference type="GO" id="GO:0120199">
    <property type="term" value="C:cone photoreceptor outer segment"/>
    <property type="evidence" value="ECO:0007669"/>
    <property type="project" value="TreeGrafter"/>
</dbReference>
<dbReference type="AlphaFoldDB" id="A0A9Q1ESG5"/>
<keyword evidence="4" id="KW-0106">Calcium</keyword>
<evidence type="ECO:0000313" key="7">
    <source>
        <dbReference type="EMBL" id="KAJ8344205.1"/>
    </source>
</evidence>
<dbReference type="OrthoDB" id="191686at2759"/>
<dbReference type="PROSITE" id="PS00018">
    <property type="entry name" value="EF_HAND_1"/>
    <property type="match status" value="3"/>
</dbReference>
<evidence type="ECO:0000256" key="3">
    <source>
        <dbReference type="ARBA" id="ARBA00022737"/>
    </source>
</evidence>
<reference evidence="7" key="1">
    <citation type="journal article" date="2023" name="Science">
        <title>Genome structures resolve the early diversification of teleost fishes.</title>
        <authorList>
            <person name="Parey E."/>
            <person name="Louis A."/>
            <person name="Montfort J."/>
            <person name="Bouchez O."/>
            <person name="Roques C."/>
            <person name="Iampietro C."/>
            <person name="Lluch J."/>
            <person name="Castinel A."/>
            <person name="Donnadieu C."/>
            <person name="Desvignes T."/>
            <person name="Floi Bucao C."/>
            <person name="Jouanno E."/>
            <person name="Wen M."/>
            <person name="Mejri S."/>
            <person name="Dirks R."/>
            <person name="Jansen H."/>
            <person name="Henkel C."/>
            <person name="Chen W.J."/>
            <person name="Zahm M."/>
            <person name="Cabau C."/>
            <person name="Klopp C."/>
            <person name="Thompson A.W."/>
            <person name="Robinson-Rechavi M."/>
            <person name="Braasch I."/>
            <person name="Lecointre G."/>
            <person name="Bobe J."/>
            <person name="Postlethwait J.H."/>
            <person name="Berthelot C."/>
            <person name="Roest Crollius H."/>
            <person name="Guiguen Y."/>
        </authorList>
    </citation>
    <scope>NUCLEOTIDE SEQUENCE</scope>
    <source>
        <strain evidence="7">WJC10195</strain>
    </source>
</reference>
<dbReference type="GO" id="GO:0008048">
    <property type="term" value="F:calcium sensitive guanylate cyclase activator activity"/>
    <property type="evidence" value="ECO:0007669"/>
    <property type="project" value="TreeGrafter"/>
</dbReference>
<dbReference type="Pfam" id="PF13833">
    <property type="entry name" value="EF-hand_8"/>
    <property type="match status" value="1"/>
</dbReference>
<feature type="domain" description="EF-hand" evidence="6">
    <location>
        <begin position="130"/>
        <end position="165"/>
    </location>
</feature>
<dbReference type="SUPFAM" id="SSF47473">
    <property type="entry name" value="EF-hand"/>
    <property type="match status" value="1"/>
</dbReference>
<dbReference type="FunFam" id="1.10.238.10:FF:000052">
    <property type="entry name" value="Guanylate cyclase activator 1A"/>
    <property type="match status" value="1"/>
</dbReference>
<dbReference type="InterPro" id="IPR011992">
    <property type="entry name" value="EF-hand-dom_pair"/>
</dbReference>
<dbReference type="GO" id="GO:0007601">
    <property type="term" value="P:visual perception"/>
    <property type="evidence" value="ECO:0007669"/>
    <property type="project" value="TreeGrafter"/>
</dbReference>
<keyword evidence="3" id="KW-0677">Repeat</keyword>
<evidence type="ECO:0000313" key="8">
    <source>
        <dbReference type="Proteomes" id="UP001152622"/>
    </source>
</evidence>
<keyword evidence="1" id="KW-0519">Myristate</keyword>
<keyword evidence="5" id="KW-0449">Lipoprotein</keyword>
<evidence type="ECO:0000256" key="1">
    <source>
        <dbReference type="ARBA" id="ARBA00022707"/>
    </source>
</evidence>
<evidence type="ECO:0000259" key="6">
    <source>
        <dbReference type="PROSITE" id="PS50222"/>
    </source>
</evidence>
<feature type="domain" description="EF-hand" evidence="6">
    <location>
        <begin position="87"/>
        <end position="122"/>
    </location>
</feature>
<proteinExistence type="predicted"/>
<feature type="domain" description="EF-hand" evidence="6">
    <location>
        <begin position="51"/>
        <end position="86"/>
    </location>
</feature>
<dbReference type="EMBL" id="JAINUF010000013">
    <property type="protein sequence ID" value="KAJ8344205.1"/>
    <property type="molecule type" value="Genomic_DNA"/>
</dbReference>
<evidence type="ECO:0000256" key="5">
    <source>
        <dbReference type="ARBA" id="ARBA00023288"/>
    </source>
</evidence>
<dbReference type="PANTHER" id="PTHR23055">
    <property type="entry name" value="CALCIUM BINDING PROTEINS"/>
    <property type="match status" value="1"/>
</dbReference>
<protein>
    <recommendedName>
        <fullName evidence="6">EF-hand domain-containing protein</fullName>
    </recommendedName>
</protein>
<dbReference type="GO" id="GO:0001917">
    <property type="term" value="C:photoreceptor inner segment"/>
    <property type="evidence" value="ECO:0007669"/>
    <property type="project" value="TreeGrafter"/>
</dbReference>
<dbReference type="InterPro" id="IPR028846">
    <property type="entry name" value="Recoverin"/>
</dbReference>
<name>A0A9Q1ESG5_SYNKA</name>
<dbReference type="InterPro" id="IPR018247">
    <property type="entry name" value="EF_Hand_1_Ca_BS"/>
</dbReference>
<accession>A0A9Q1ESG5</accession>
<dbReference type="InterPro" id="IPR002048">
    <property type="entry name" value="EF_hand_dom"/>
</dbReference>
<dbReference type="Pfam" id="PF13499">
    <property type="entry name" value="EF-hand_7"/>
    <property type="match status" value="1"/>
</dbReference>
<keyword evidence="8" id="KW-1185">Reference proteome</keyword>
<evidence type="ECO:0000256" key="4">
    <source>
        <dbReference type="ARBA" id="ARBA00022837"/>
    </source>
</evidence>
<dbReference type="Gene3D" id="1.10.238.10">
    <property type="entry name" value="EF-hand"/>
    <property type="match status" value="2"/>
</dbReference>
<dbReference type="PANTHER" id="PTHR23055:SF168">
    <property type="entry name" value="GUANYLATE CYCLASE ACTIVATING PROTEIN 7"/>
    <property type="match status" value="1"/>
</dbReference>
<dbReference type="PROSITE" id="PS50222">
    <property type="entry name" value="EF_HAND_2"/>
    <property type="match status" value="3"/>
</dbReference>
<dbReference type="CDD" id="cd00051">
    <property type="entry name" value="EFh"/>
    <property type="match status" value="2"/>
</dbReference>
<dbReference type="GO" id="GO:0005509">
    <property type="term" value="F:calcium ion binding"/>
    <property type="evidence" value="ECO:0007669"/>
    <property type="project" value="InterPro"/>
</dbReference>
<keyword evidence="2" id="KW-0479">Metal-binding</keyword>
<comment type="caution">
    <text evidence="7">The sequence shown here is derived from an EMBL/GenBank/DDBJ whole genome shotgun (WGS) entry which is preliminary data.</text>
</comment>
<dbReference type="PRINTS" id="PR00450">
    <property type="entry name" value="RECOVERIN"/>
</dbReference>
<evidence type="ECO:0000256" key="2">
    <source>
        <dbReference type="ARBA" id="ARBA00022723"/>
    </source>
</evidence>
<dbReference type="SMART" id="SM00054">
    <property type="entry name" value="EFh"/>
    <property type="match status" value="3"/>
</dbReference>
<sequence length="187" mass="22029">MTMGQSESGEQEVELSQIQELYTTFMQVCPSGTLHLYEFRRIFGIQSTSEEESLYIETIFRSFDTNRDNAIDFMEYVAALHLVLRGKLEDRLKWSFKVYDRDGNGRLDRSEVKHIIRIIYKIKKTETDMTPNEVCDRIFELVDQNKDGQISLSEFMEGAQKDEWLMDLLKLDVNASGWFIKNWKKKS</sequence>